<organism evidence="2 3">
    <name type="scientific">Acinetobacter baumannii MRSN 3527</name>
    <dbReference type="NCBI Taxonomy" id="1409923"/>
    <lineage>
        <taxon>Bacteria</taxon>
        <taxon>Pseudomonadati</taxon>
        <taxon>Pseudomonadota</taxon>
        <taxon>Gammaproteobacteria</taxon>
        <taxon>Moraxellales</taxon>
        <taxon>Moraxellaceae</taxon>
        <taxon>Acinetobacter</taxon>
        <taxon>Acinetobacter calcoaceticus/baumannii complex</taxon>
    </lineage>
</organism>
<protein>
    <submittedName>
        <fullName evidence="2">Uncharacterized protein</fullName>
    </submittedName>
</protein>
<dbReference type="RefSeq" id="WP_000334644.1">
    <property type="nucleotide sequence ID" value="NZ_JPHZ01000007.1"/>
</dbReference>
<accession>A0A0J1AA23</accession>
<reference evidence="2 3" key="1">
    <citation type="submission" date="2014-07" db="EMBL/GenBank/DDBJ databases">
        <authorList>
            <person name="Harkins D.M."/>
            <person name="Lesho E."/>
            <person name="Waterman P.E."/>
            <person name="Chan A."/>
            <person name="Fouts D.E."/>
        </authorList>
    </citation>
    <scope>NUCLEOTIDE SEQUENCE [LARGE SCALE GENOMIC DNA]</scope>
    <source>
        <strain evidence="2 3">MRSN 3527</strain>
    </source>
</reference>
<dbReference type="PATRIC" id="fig|1409923.3.peg.392"/>
<feature type="region of interest" description="Disordered" evidence="1">
    <location>
        <begin position="1"/>
        <end position="48"/>
    </location>
</feature>
<proteinExistence type="predicted"/>
<name>A0A0J1AA23_ACIBA</name>
<evidence type="ECO:0000313" key="3">
    <source>
        <dbReference type="Proteomes" id="UP000036122"/>
    </source>
</evidence>
<evidence type="ECO:0000313" key="2">
    <source>
        <dbReference type="EMBL" id="KLT91324.1"/>
    </source>
</evidence>
<dbReference type="AlphaFoldDB" id="A0A0J1AA23"/>
<evidence type="ECO:0000256" key="1">
    <source>
        <dbReference type="SAM" id="MobiDB-lite"/>
    </source>
</evidence>
<feature type="compositionally biased region" description="Low complexity" evidence="1">
    <location>
        <begin position="14"/>
        <end position="26"/>
    </location>
</feature>
<dbReference type="EMBL" id="JPHZ01000007">
    <property type="protein sequence ID" value="KLT91324.1"/>
    <property type="molecule type" value="Genomic_DNA"/>
</dbReference>
<comment type="caution">
    <text evidence="2">The sequence shown here is derived from an EMBL/GenBank/DDBJ whole genome shotgun (WGS) entry which is preliminary data.</text>
</comment>
<dbReference type="Proteomes" id="UP000036122">
    <property type="component" value="Unassembled WGS sequence"/>
</dbReference>
<sequence>MCGSKPVRQDPEADAAAAAQNAVTETNAKKAQRRTLNQTSALGSALAPDTAATKTKLGGGKWIKALKSFVVA</sequence>
<gene>
    <name evidence="2" type="ORF">T630_2235</name>
</gene>